<evidence type="ECO:0000313" key="2">
    <source>
        <dbReference type="Proteomes" id="UP000011131"/>
    </source>
</evidence>
<dbReference type="KEGG" id="msd:MYSTI_05201"/>
<dbReference type="STRING" id="1278073.MYSTI_05201"/>
<evidence type="ECO:0000313" key="1">
    <source>
        <dbReference type="EMBL" id="AGC46482.1"/>
    </source>
</evidence>
<dbReference type="PROSITE" id="PS51257">
    <property type="entry name" value="PROKAR_LIPOPROTEIN"/>
    <property type="match status" value="1"/>
</dbReference>
<gene>
    <name evidence="1" type="ordered locus">MYSTI_05201</name>
</gene>
<dbReference type="HOGENOM" id="CLU_1523575_0_0_7"/>
<reference evidence="1 2" key="1">
    <citation type="journal article" date="2013" name="Genome Announc.">
        <title>Complete genome sequence of Myxococcus stipitatus strain DSM 14675, a fruiting myxobacterium.</title>
        <authorList>
            <person name="Huntley S."/>
            <person name="Kneip S."/>
            <person name="Treuner-Lange A."/>
            <person name="Sogaard-Andersen L."/>
        </authorList>
    </citation>
    <scope>NUCLEOTIDE SEQUENCE [LARGE SCALE GENOMIC DNA]</scope>
    <source>
        <strain evidence="2">DSM 14675 / JCM 12634 / Mx s8</strain>
    </source>
</reference>
<dbReference type="InterPro" id="IPR007485">
    <property type="entry name" value="LPS_assembly_LptE"/>
</dbReference>
<accession>L7UFZ4</accession>
<dbReference type="EMBL" id="CP004025">
    <property type="protein sequence ID" value="AGC46482.1"/>
    <property type="molecule type" value="Genomic_DNA"/>
</dbReference>
<dbReference type="GO" id="GO:0043165">
    <property type="term" value="P:Gram-negative-bacterium-type cell outer membrane assembly"/>
    <property type="evidence" value="ECO:0007669"/>
    <property type="project" value="InterPro"/>
</dbReference>
<dbReference type="Pfam" id="PF04390">
    <property type="entry name" value="LptE"/>
    <property type="match status" value="1"/>
</dbReference>
<dbReference type="eggNOG" id="COG2980">
    <property type="taxonomic scope" value="Bacteria"/>
</dbReference>
<keyword evidence="2" id="KW-1185">Reference proteome</keyword>
<dbReference type="Proteomes" id="UP000011131">
    <property type="component" value="Chromosome"/>
</dbReference>
<protein>
    <submittedName>
        <fullName evidence="1">Putative lipoprotein</fullName>
    </submittedName>
</protein>
<name>L7UFZ4_MYXSD</name>
<dbReference type="PATRIC" id="fig|1278073.3.peg.5270"/>
<dbReference type="AlphaFoldDB" id="L7UFZ4"/>
<proteinExistence type="predicted"/>
<organism evidence="1 2">
    <name type="scientific">Myxococcus stipitatus (strain DSM 14675 / JCM 12634 / Mx s8)</name>
    <dbReference type="NCBI Taxonomy" id="1278073"/>
    <lineage>
        <taxon>Bacteria</taxon>
        <taxon>Pseudomonadati</taxon>
        <taxon>Myxococcota</taxon>
        <taxon>Myxococcia</taxon>
        <taxon>Myxococcales</taxon>
        <taxon>Cystobacterineae</taxon>
        <taxon>Myxococcaceae</taxon>
        <taxon>Myxococcus</taxon>
    </lineage>
</organism>
<dbReference type="GO" id="GO:0019867">
    <property type="term" value="C:outer membrane"/>
    <property type="evidence" value="ECO:0007669"/>
    <property type="project" value="InterPro"/>
</dbReference>
<sequence length="176" mass="19223">MPRMLLPFRSASRRLRLAVLLGGGTCLALSSGCGYRLTPRGEGLPGGAKTVCAPIFTNETPEPALETLFTRYLRQELTRVGKLGAGTSCDAKVEGTVLQVWSSPTIVGRFFRVHAQVRLRWVKEGQQPQETVVFGTEDYLPGSGDVLEAEANRQAAMDRLAAVLMRDGFDRLANAW</sequence>
<keyword evidence="1" id="KW-0449">Lipoprotein</keyword>